<dbReference type="PANTHER" id="PTHR12428:SF65">
    <property type="entry name" value="CYTOCHROME C OXIDASE ASSEMBLY PROTEIN COX18, MITOCHONDRIAL"/>
    <property type="match status" value="1"/>
</dbReference>
<dbReference type="Proteomes" id="UP000601990">
    <property type="component" value="Unassembled WGS sequence"/>
</dbReference>
<feature type="domain" description="Membrane insertase YidC N-terminal" evidence="15">
    <location>
        <begin position="74"/>
        <end position="349"/>
    </location>
</feature>
<evidence type="ECO:0000256" key="13">
    <source>
        <dbReference type="HAMAP-Rule" id="MF_01810"/>
    </source>
</evidence>
<organism evidence="16 17">
    <name type="scientific">Aromatoleum buckelii</name>
    <dbReference type="NCBI Taxonomy" id="200254"/>
    <lineage>
        <taxon>Bacteria</taxon>
        <taxon>Pseudomonadati</taxon>
        <taxon>Pseudomonadota</taxon>
        <taxon>Betaproteobacteria</taxon>
        <taxon>Rhodocyclales</taxon>
        <taxon>Rhodocyclaceae</taxon>
        <taxon>Aromatoleum</taxon>
    </lineage>
</organism>
<proteinExistence type="inferred from homology"/>
<keyword evidence="17" id="KW-1185">Reference proteome</keyword>
<dbReference type="InterPro" id="IPR047196">
    <property type="entry name" value="YidC_ALB_C"/>
</dbReference>
<feature type="domain" description="Membrane insertase YidC/Oxa/ALB C-terminal" evidence="14">
    <location>
        <begin position="360"/>
        <end position="537"/>
    </location>
</feature>
<comment type="subcellular location">
    <subcellularLocation>
        <location evidence="1">Cell inner membrane</location>
        <topology evidence="1">Multi-pass membrane protein</topology>
    </subcellularLocation>
    <subcellularLocation>
        <location evidence="13">Cell membrane</location>
        <topology evidence="13">Multi-pass membrane protein</topology>
    </subcellularLocation>
</comment>
<dbReference type="PRINTS" id="PR01900">
    <property type="entry name" value="YIDCPROTEIN"/>
</dbReference>
<evidence type="ECO:0000259" key="15">
    <source>
        <dbReference type="Pfam" id="PF14849"/>
    </source>
</evidence>
<sequence>MDQRRLVLFLVFSLSLVMLWNAWLKQSQPAPVAVTATTDIEGAGVPTPTTGVTPGAATAVPGAPGVATASTAPRMVVRTDLMVAEVSAQGGDIVRLELTQHKATADKTKNFVLFDDGAIHLYAAQSGLIGENLPTHKTTFNLPQGEQVMKEGEDRLVVRLDAPEQDGVKVTKVMTFHRGNYLVDVAYEIENSSERALSPHAYYQLTRDGKPAESVEAFGVTTFTGPAFYTEAEKFQKVQFEEIAEGNAKFVKQASDGWIAMVQHYFVSAWLPQGGTEREFFAQKVGNDLYSAGVIVPVAAIEPGQSGRVEASLYAGPQEQDKLEDIAPGLDLVVDYGWLTVIAAPLFWVLSWIHSLVGNWGWAIIIVTILIKLIFFPLSAASYKSMAKMRVLGPRMQRLKELYGNDKAKMQQEMMEMYRKEKINPLGGCLPILVQIPVFISLYWVLLGSVEMRQASWLGWIQDLSAKDPYFILPVIMGVSMLIQMKLNPTPPDPIQAKVMMAMPVIFTFMFLWFPSGLVLYWVVNNILSIAQQWQITRMIEGEKSGAKPA</sequence>
<dbReference type="Pfam" id="PF14849">
    <property type="entry name" value="YidC_periplas"/>
    <property type="match status" value="1"/>
</dbReference>
<gene>
    <name evidence="13 16" type="primary">yidC</name>
    <name evidence="16" type="ORF">GO608_04440</name>
</gene>
<dbReference type="InterPro" id="IPR028055">
    <property type="entry name" value="YidC/Oxa/ALB_C"/>
</dbReference>
<feature type="transmembrane region" description="Helical" evidence="13">
    <location>
        <begin position="423"/>
        <end position="450"/>
    </location>
</feature>
<comment type="function">
    <text evidence="13">Required for the insertion and/or proper folding and/or complex formation of integral membrane proteins into the membrane. Involved in integration of membrane proteins that insert both dependently and independently of the Sec translocase complex, as well as at least some lipoproteins. Aids folding of multispanning membrane proteins.</text>
</comment>
<dbReference type="NCBIfam" id="TIGR03592">
    <property type="entry name" value="yidC_oxa1_cterm"/>
    <property type="match status" value="1"/>
</dbReference>
<dbReference type="Gene3D" id="2.70.98.90">
    <property type="match status" value="1"/>
</dbReference>
<evidence type="ECO:0000313" key="17">
    <source>
        <dbReference type="Proteomes" id="UP000601990"/>
    </source>
</evidence>
<dbReference type="InterPro" id="IPR019998">
    <property type="entry name" value="Membr_insert_YidC"/>
</dbReference>
<keyword evidence="7 13" id="KW-0653">Protein transport</keyword>
<keyword evidence="5 13" id="KW-1003">Cell membrane</keyword>
<dbReference type="PRINTS" id="PR00701">
    <property type="entry name" value="60KDINNERMP"/>
</dbReference>
<protein>
    <recommendedName>
        <fullName evidence="3 13">Membrane protein insertase YidC</fullName>
    </recommendedName>
    <alternativeName>
        <fullName evidence="12 13">Foldase YidC</fullName>
    </alternativeName>
    <alternativeName>
        <fullName evidence="11 13">Membrane integrase YidC</fullName>
    </alternativeName>
    <alternativeName>
        <fullName evidence="13">Membrane protein YidC</fullName>
    </alternativeName>
</protein>
<evidence type="ECO:0000256" key="3">
    <source>
        <dbReference type="ARBA" id="ARBA00015325"/>
    </source>
</evidence>
<comment type="similarity">
    <text evidence="2 13">Belongs to the OXA1/ALB3/YidC family. Type 1 subfamily.</text>
</comment>
<dbReference type="PANTHER" id="PTHR12428">
    <property type="entry name" value="OXA1"/>
    <property type="match status" value="1"/>
</dbReference>
<dbReference type="InterPro" id="IPR028053">
    <property type="entry name" value="Membr_insert_YidC_N"/>
</dbReference>
<dbReference type="CDD" id="cd19961">
    <property type="entry name" value="EcYidC-like_peri"/>
    <property type="match status" value="1"/>
</dbReference>
<dbReference type="NCBIfam" id="NF002352">
    <property type="entry name" value="PRK01318.1-3"/>
    <property type="match status" value="1"/>
</dbReference>
<evidence type="ECO:0000256" key="9">
    <source>
        <dbReference type="ARBA" id="ARBA00023136"/>
    </source>
</evidence>
<evidence type="ECO:0000256" key="7">
    <source>
        <dbReference type="ARBA" id="ARBA00022927"/>
    </source>
</evidence>
<keyword evidence="9 13" id="KW-0472">Membrane</keyword>
<dbReference type="CDD" id="cd20070">
    <property type="entry name" value="5TM_YidC_Alb3"/>
    <property type="match status" value="1"/>
</dbReference>
<dbReference type="InterPro" id="IPR038221">
    <property type="entry name" value="YidC_periplasmic_sf"/>
</dbReference>
<accession>A0ABX1N1K3</accession>
<feature type="transmembrane region" description="Helical" evidence="13">
    <location>
        <begin position="499"/>
        <end position="524"/>
    </location>
</feature>
<evidence type="ECO:0000256" key="10">
    <source>
        <dbReference type="ARBA" id="ARBA00023186"/>
    </source>
</evidence>
<evidence type="ECO:0000256" key="12">
    <source>
        <dbReference type="ARBA" id="ARBA00033342"/>
    </source>
</evidence>
<keyword evidence="6 13" id="KW-0812">Transmembrane</keyword>
<dbReference type="Pfam" id="PF02096">
    <property type="entry name" value="60KD_IMP"/>
    <property type="match status" value="1"/>
</dbReference>
<evidence type="ECO:0000256" key="8">
    <source>
        <dbReference type="ARBA" id="ARBA00022989"/>
    </source>
</evidence>
<comment type="subunit">
    <text evidence="13">Interacts with the Sec translocase complex via SecD. Specifically interacts with transmembrane segments of nascent integral membrane proteins during membrane integration.</text>
</comment>
<dbReference type="NCBIfam" id="NF002353">
    <property type="entry name" value="PRK01318.1-4"/>
    <property type="match status" value="1"/>
</dbReference>
<evidence type="ECO:0000313" key="16">
    <source>
        <dbReference type="EMBL" id="NMF92574.1"/>
    </source>
</evidence>
<comment type="caution">
    <text evidence="16">The sequence shown here is derived from an EMBL/GenBank/DDBJ whole genome shotgun (WGS) entry which is preliminary data.</text>
</comment>
<feature type="transmembrane region" description="Helical" evidence="13">
    <location>
        <begin position="360"/>
        <end position="380"/>
    </location>
</feature>
<keyword evidence="10 13" id="KW-0143">Chaperone</keyword>
<evidence type="ECO:0000256" key="4">
    <source>
        <dbReference type="ARBA" id="ARBA00022448"/>
    </source>
</evidence>
<keyword evidence="4 13" id="KW-0813">Transport</keyword>
<dbReference type="HAMAP" id="MF_01810">
    <property type="entry name" value="YidC_type1"/>
    <property type="match status" value="1"/>
</dbReference>
<name>A0ABX1N1K3_9RHOO</name>
<evidence type="ECO:0000256" key="2">
    <source>
        <dbReference type="ARBA" id="ARBA00010527"/>
    </source>
</evidence>
<feature type="transmembrane region" description="Helical" evidence="13">
    <location>
        <begin position="6"/>
        <end position="24"/>
    </location>
</feature>
<evidence type="ECO:0000256" key="5">
    <source>
        <dbReference type="ARBA" id="ARBA00022475"/>
    </source>
</evidence>
<dbReference type="InterPro" id="IPR001708">
    <property type="entry name" value="YidC/ALB3/OXA1/COX18"/>
</dbReference>
<reference evidence="16" key="1">
    <citation type="submission" date="2019-12" db="EMBL/GenBank/DDBJ databases">
        <title>Comparative genomics gives insights into the taxonomy of the Azoarcus-Aromatoleum group and reveals separate origins of nif in the plant-associated Azoarcus and non-plant-associated Aromatoleum sub-groups.</title>
        <authorList>
            <person name="Lafos M."/>
            <person name="Maluk M."/>
            <person name="Batista M."/>
            <person name="Junghare M."/>
            <person name="Carmona M."/>
            <person name="Faoro H."/>
            <person name="Cruz L.M."/>
            <person name="Battistoni F."/>
            <person name="De Souza E."/>
            <person name="Pedrosa F."/>
            <person name="Chen W.-M."/>
            <person name="Poole P.S."/>
            <person name="Dixon R.A."/>
            <person name="James E.K."/>
        </authorList>
    </citation>
    <scope>NUCLEOTIDE SEQUENCE</scope>
    <source>
        <strain evidence="16">U120</strain>
    </source>
</reference>
<evidence type="ECO:0000256" key="6">
    <source>
        <dbReference type="ARBA" id="ARBA00022692"/>
    </source>
</evidence>
<dbReference type="RefSeq" id="WP_169197874.1">
    <property type="nucleotide sequence ID" value="NZ_WTVH02000008.1"/>
</dbReference>
<dbReference type="NCBIfam" id="TIGR03593">
    <property type="entry name" value="yidC_nterm"/>
    <property type="match status" value="1"/>
</dbReference>
<evidence type="ECO:0000259" key="14">
    <source>
        <dbReference type="Pfam" id="PF02096"/>
    </source>
</evidence>
<keyword evidence="8 13" id="KW-1133">Transmembrane helix</keyword>
<evidence type="ECO:0000256" key="1">
    <source>
        <dbReference type="ARBA" id="ARBA00004429"/>
    </source>
</evidence>
<dbReference type="EMBL" id="WTVH01000005">
    <property type="protein sequence ID" value="NMF92574.1"/>
    <property type="molecule type" value="Genomic_DNA"/>
</dbReference>
<evidence type="ECO:0000256" key="11">
    <source>
        <dbReference type="ARBA" id="ARBA00033245"/>
    </source>
</evidence>